<evidence type="ECO:0000313" key="9">
    <source>
        <dbReference type="Proteomes" id="UP000004095"/>
    </source>
</evidence>
<accession>A1ZGP4</accession>
<dbReference type="EMBL" id="AAWS01000006">
    <property type="protein sequence ID" value="EAY30661.1"/>
    <property type="molecule type" value="Genomic_DNA"/>
</dbReference>
<dbReference type="InterPro" id="IPR029052">
    <property type="entry name" value="Metallo-depent_PP-like"/>
</dbReference>
<dbReference type="Gene3D" id="3.60.21.10">
    <property type="match status" value="1"/>
</dbReference>
<dbReference type="PANTHER" id="PTHR34990:SF2">
    <property type="entry name" value="BLL8164 PROTEIN"/>
    <property type="match status" value="1"/>
</dbReference>
<feature type="domain" description="Calcineurin-like phosphoesterase" evidence="7">
    <location>
        <begin position="8"/>
        <end position="205"/>
    </location>
</feature>
<evidence type="ECO:0000256" key="5">
    <source>
        <dbReference type="ARBA" id="ARBA00023211"/>
    </source>
</evidence>
<dbReference type="GO" id="GO:0008758">
    <property type="term" value="F:UDP-2,3-diacylglucosamine hydrolase activity"/>
    <property type="evidence" value="ECO:0007669"/>
    <property type="project" value="TreeGrafter"/>
</dbReference>
<dbReference type="CDD" id="cd07398">
    <property type="entry name" value="MPP_YbbF-LpxH"/>
    <property type="match status" value="1"/>
</dbReference>
<keyword evidence="9" id="KW-1185">Reference proteome</keyword>
<evidence type="ECO:0000259" key="7">
    <source>
        <dbReference type="Pfam" id="PF00149"/>
    </source>
</evidence>
<dbReference type="GO" id="GO:0046872">
    <property type="term" value="F:metal ion binding"/>
    <property type="evidence" value="ECO:0007669"/>
    <property type="project" value="UniProtKB-KW"/>
</dbReference>
<organism evidence="8 9">
    <name type="scientific">Microscilla marina ATCC 23134</name>
    <dbReference type="NCBI Taxonomy" id="313606"/>
    <lineage>
        <taxon>Bacteria</taxon>
        <taxon>Pseudomonadati</taxon>
        <taxon>Bacteroidota</taxon>
        <taxon>Cytophagia</taxon>
        <taxon>Cytophagales</taxon>
        <taxon>Microscillaceae</taxon>
        <taxon>Microscilla</taxon>
    </lineage>
</organism>
<dbReference type="Proteomes" id="UP000004095">
    <property type="component" value="Unassembled WGS sequence"/>
</dbReference>
<dbReference type="InterPro" id="IPR043461">
    <property type="entry name" value="LpxH-like"/>
</dbReference>
<dbReference type="RefSeq" id="WP_002694995.1">
    <property type="nucleotide sequence ID" value="NZ_AAWS01000006.1"/>
</dbReference>
<dbReference type="OrthoDB" id="9802481at2"/>
<keyword evidence="3" id="KW-0479">Metal-binding</keyword>
<proteinExistence type="predicted"/>
<dbReference type="Pfam" id="PF00149">
    <property type="entry name" value="Metallophos"/>
    <property type="match status" value="1"/>
</dbReference>
<comment type="caution">
    <text evidence="8">The sequence shown here is derived from an EMBL/GenBank/DDBJ whole genome shotgun (WGS) entry which is preliminary data.</text>
</comment>
<sequence length="279" mass="32578">MNKRDVEIVVISDVHLGTYGCQSKELTRYLKSIKPKKLILNGDIIDIWQFNKRFWPKTHFAVIKQVINMLLDGTEVYYLTGNHDEMLRRFSNASIGNFHLLDKMSLTIDDKKAWIFHGDVFDATMKNAKWLARLGGIGYDLLIMLNSLVNFVLTKMGREKMSLSKRIKNSVKSAIKYIQDFEQVASDLAIENNFDYLICGHIHQPQIKVMQNTQKQGEVLYLNSGDWIENLTSLEYNNGTWKLYQYDETQVKKDKKQTKMKSKEENFHIEKVIHETVFV</sequence>
<keyword evidence="6" id="KW-0812">Transmembrane</keyword>
<dbReference type="GO" id="GO:0009245">
    <property type="term" value="P:lipid A biosynthetic process"/>
    <property type="evidence" value="ECO:0007669"/>
    <property type="project" value="TreeGrafter"/>
</dbReference>
<dbReference type="AlphaFoldDB" id="A1ZGP4"/>
<evidence type="ECO:0000256" key="3">
    <source>
        <dbReference type="ARBA" id="ARBA00022723"/>
    </source>
</evidence>
<evidence type="ECO:0000256" key="6">
    <source>
        <dbReference type="SAM" id="Phobius"/>
    </source>
</evidence>
<dbReference type="PANTHER" id="PTHR34990">
    <property type="entry name" value="UDP-2,3-DIACYLGLUCOSAMINE HYDROLASE-RELATED"/>
    <property type="match status" value="1"/>
</dbReference>
<keyword evidence="4 6" id="KW-0472">Membrane</keyword>
<evidence type="ECO:0000256" key="2">
    <source>
        <dbReference type="ARBA" id="ARBA00022519"/>
    </source>
</evidence>
<feature type="transmembrane region" description="Helical" evidence="6">
    <location>
        <begin position="130"/>
        <end position="153"/>
    </location>
</feature>
<keyword evidence="5" id="KW-0464">Manganese</keyword>
<protein>
    <submittedName>
        <fullName evidence="8">Metallophosphoesterase</fullName>
    </submittedName>
</protein>
<evidence type="ECO:0000313" key="8">
    <source>
        <dbReference type="EMBL" id="EAY30661.1"/>
    </source>
</evidence>
<keyword evidence="1" id="KW-1003">Cell membrane</keyword>
<keyword evidence="2" id="KW-0997">Cell inner membrane</keyword>
<dbReference type="SUPFAM" id="SSF56300">
    <property type="entry name" value="Metallo-dependent phosphatases"/>
    <property type="match status" value="1"/>
</dbReference>
<name>A1ZGP4_MICM2</name>
<dbReference type="eggNOG" id="COG2908">
    <property type="taxonomic scope" value="Bacteria"/>
</dbReference>
<dbReference type="InterPro" id="IPR004843">
    <property type="entry name" value="Calcineurin-like_PHP"/>
</dbReference>
<keyword evidence="6" id="KW-1133">Transmembrane helix</keyword>
<dbReference type="GO" id="GO:0016020">
    <property type="term" value="C:membrane"/>
    <property type="evidence" value="ECO:0007669"/>
    <property type="project" value="GOC"/>
</dbReference>
<gene>
    <name evidence="8" type="ORF">M23134_03299</name>
</gene>
<evidence type="ECO:0000256" key="4">
    <source>
        <dbReference type="ARBA" id="ARBA00023136"/>
    </source>
</evidence>
<reference evidence="8 9" key="1">
    <citation type="submission" date="2007-01" db="EMBL/GenBank/DDBJ databases">
        <authorList>
            <person name="Haygood M."/>
            <person name="Podell S."/>
            <person name="Anderson C."/>
            <person name="Hopkinson B."/>
            <person name="Roe K."/>
            <person name="Barbeau K."/>
            <person name="Gaasterland T."/>
            <person name="Ferriera S."/>
            <person name="Johnson J."/>
            <person name="Kravitz S."/>
            <person name="Beeson K."/>
            <person name="Sutton G."/>
            <person name="Rogers Y.-H."/>
            <person name="Friedman R."/>
            <person name="Frazier M."/>
            <person name="Venter J.C."/>
        </authorList>
    </citation>
    <scope>NUCLEOTIDE SEQUENCE [LARGE SCALE GENOMIC DNA]</scope>
    <source>
        <strain evidence="8 9">ATCC 23134</strain>
    </source>
</reference>
<evidence type="ECO:0000256" key="1">
    <source>
        <dbReference type="ARBA" id="ARBA00022475"/>
    </source>
</evidence>